<protein>
    <submittedName>
        <fullName evidence="1">Uncharacterized protein</fullName>
    </submittedName>
</protein>
<evidence type="ECO:0000313" key="1">
    <source>
        <dbReference type="EMBL" id="KKO12152.1"/>
    </source>
</evidence>
<reference evidence="1" key="1">
    <citation type="journal article" date="2015" name="Nature">
        <title>Complex archaea that bridge the gap between prokaryotes and eukaryotes.</title>
        <authorList>
            <person name="Spang A."/>
            <person name="Saw J.H."/>
            <person name="Jorgensen S.L."/>
            <person name="Zaremba-Niedzwiedzka K."/>
            <person name="Martijn J."/>
            <person name="Lind A.E."/>
            <person name="van Eijk R."/>
            <person name="Schleper C."/>
            <person name="Guy L."/>
            <person name="Ettema T.J."/>
        </authorList>
    </citation>
    <scope>NUCLEOTIDE SEQUENCE</scope>
</reference>
<dbReference type="EMBL" id="LAZR01000001">
    <property type="protein sequence ID" value="KKO12152.1"/>
    <property type="molecule type" value="Genomic_DNA"/>
</dbReference>
<dbReference type="AlphaFoldDB" id="A0A0F9YIK3"/>
<accession>A0A0F9YIK3</accession>
<gene>
    <name evidence="1" type="ORF">LCGC14_0001600</name>
</gene>
<name>A0A0F9YIK3_9ZZZZ</name>
<proteinExistence type="predicted"/>
<organism evidence="1">
    <name type="scientific">marine sediment metagenome</name>
    <dbReference type="NCBI Taxonomy" id="412755"/>
    <lineage>
        <taxon>unclassified sequences</taxon>
        <taxon>metagenomes</taxon>
        <taxon>ecological metagenomes</taxon>
    </lineage>
</organism>
<sequence>MADPLFGVSFVEAQTYLRSLQVATVSIDNPLELYVFEAYCAIELDTHQ</sequence>
<comment type="caution">
    <text evidence="1">The sequence shown here is derived from an EMBL/GenBank/DDBJ whole genome shotgun (WGS) entry which is preliminary data.</text>
</comment>